<dbReference type="AlphaFoldDB" id="E7C2H5"/>
<feature type="region of interest" description="Disordered" evidence="4">
    <location>
        <begin position="384"/>
        <end position="450"/>
    </location>
</feature>
<keyword evidence="1 5" id="KW-0812">Transmembrane</keyword>
<evidence type="ECO:0000313" key="6">
    <source>
        <dbReference type="EMBL" id="ADI21649.1"/>
    </source>
</evidence>
<feature type="transmembrane region" description="Helical" evidence="5">
    <location>
        <begin position="169"/>
        <end position="189"/>
    </location>
</feature>
<feature type="transmembrane region" description="Helical" evidence="5">
    <location>
        <begin position="90"/>
        <end position="123"/>
    </location>
</feature>
<dbReference type="InterPro" id="IPR011701">
    <property type="entry name" value="MFS"/>
</dbReference>
<feature type="compositionally biased region" description="Basic residues" evidence="4">
    <location>
        <begin position="346"/>
        <end position="355"/>
    </location>
</feature>
<feature type="transmembrane region" description="Helical" evidence="5">
    <location>
        <begin position="255"/>
        <end position="276"/>
    </location>
</feature>
<dbReference type="Gene3D" id="1.20.1250.20">
    <property type="entry name" value="MFS general substrate transporter like domains"/>
    <property type="match status" value="2"/>
</dbReference>
<dbReference type="GO" id="GO:0022857">
    <property type="term" value="F:transmembrane transporter activity"/>
    <property type="evidence" value="ECO:0007669"/>
    <property type="project" value="InterPro"/>
</dbReference>
<evidence type="ECO:0000256" key="3">
    <source>
        <dbReference type="ARBA" id="ARBA00023136"/>
    </source>
</evidence>
<feature type="transmembrane region" description="Helical" evidence="5">
    <location>
        <begin position="223"/>
        <end position="249"/>
    </location>
</feature>
<feature type="transmembrane region" description="Helical" evidence="5">
    <location>
        <begin position="56"/>
        <end position="78"/>
    </location>
</feature>
<dbReference type="Pfam" id="PF07690">
    <property type="entry name" value="MFS_1"/>
    <property type="match status" value="1"/>
</dbReference>
<keyword evidence="3 5" id="KW-0472">Membrane</keyword>
<name>E7C2H5_9HYPH</name>
<evidence type="ECO:0000256" key="2">
    <source>
        <dbReference type="ARBA" id="ARBA00022989"/>
    </source>
</evidence>
<keyword evidence="2 5" id="KW-1133">Transmembrane helix</keyword>
<feature type="compositionally biased region" description="Basic residues" evidence="4">
    <location>
        <begin position="384"/>
        <end position="403"/>
    </location>
</feature>
<dbReference type="InterPro" id="IPR036259">
    <property type="entry name" value="MFS_trans_sf"/>
</dbReference>
<feature type="compositionally biased region" description="Polar residues" evidence="4">
    <location>
        <begin position="441"/>
        <end position="450"/>
    </location>
</feature>
<dbReference type="PANTHER" id="PTHR23527">
    <property type="entry name" value="BLL3282 PROTEIN"/>
    <property type="match status" value="1"/>
</dbReference>
<accession>E7C2H5</accession>
<dbReference type="SUPFAM" id="SSF103473">
    <property type="entry name" value="MFS general substrate transporter"/>
    <property type="match status" value="1"/>
</dbReference>
<protein>
    <submittedName>
        <fullName evidence="6">Permeases of the major facilitator superfamily</fullName>
    </submittedName>
</protein>
<sequence>MTTDASVSDRPGEAVSLPWLLAETTIIQALGTAAVLTVPALAPAVALTLGVPSSFVGYQVGLVYLAAMLSSLVGGAVVSRWGPCRTGQTAMALTAAGCLLASIPHLAGMIAGSLAIGLSYGLINPSASDLLQRHSPAHRRNLFFSIKQTGVPIGGIMAGLIGAPMAVAFGWGAVLWAVAATCIVLMLALERGRARLDAHANPATRLLRSAGLGLTTIRSDRSLLMLAAASFCFSAIQLCLVAFLVVLLVEELQMGLVEAGMVLAAVQVMGAVGRLLWGHVADRIHSGLAVLTGLAALMAVVSTTILFVSPQWPLAAVIAAFMLLGPDRRRLERRLSFRSRAPQPPARRRLGHRHRHIRHLRRRAGGADPVLVRAQSCRQLYRQLRRSHRPGPRRRLSRRRHLAARSPQDRRRGSQPGVNRRLRPAIVAGRGATSACRHTDSLTQKASDTP</sequence>
<feature type="transmembrane region" description="Helical" evidence="5">
    <location>
        <begin position="26"/>
        <end position="49"/>
    </location>
</feature>
<organism evidence="6">
    <name type="scientific">uncultured Rhizobium sp. HF0130_09F11</name>
    <dbReference type="NCBI Taxonomy" id="723625"/>
    <lineage>
        <taxon>Bacteria</taxon>
        <taxon>Pseudomonadati</taxon>
        <taxon>Pseudomonadota</taxon>
        <taxon>Alphaproteobacteria</taxon>
        <taxon>Hyphomicrobiales</taxon>
        <taxon>Rhizobiaceae</taxon>
        <taxon>Rhizobium/Agrobacterium group</taxon>
        <taxon>Rhizobium</taxon>
        <taxon>environmental samples</taxon>
    </lineage>
</organism>
<feature type="region of interest" description="Disordered" evidence="4">
    <location>
        <begin position="336"/>
        <end position="355"/>
    </location>
</feature>
<proteinExistence type="predicted"/>
<dbReference type="EMBL" id="GU567962">
    <property type="protein sequence ID" value="ADI21649.1"/>
    <property type="molecule type" value="Genomic_DNA"/>
</dbReference>
<reference evidence="6" key="1">
    <citation type="submission" date="2010-01" db="EMBL/GenBank/DDBJ databases">
        <title>Genome fragments of uncultured bacteria from the North Pacific subtropical Gyre.</title>
        <authorList>
            <person name="Pham V.D."/>
            <person name="Delong E.F."/>
        </authorList>
    </citation>
    <scope>NUCLEOTIDE SEQUENCE</scope>
</reference>
<evidence type="ECO:0000256" key="4">
    <source>
        <dbReference type="SAM" id="MobiDB-lite"/>
    </source>
</evidence>
<dbReference type="InterPro" id="IPR052952">
    <property type="entry name" value="MFS-Transporter"/>
</dbReference>
<evidence type="ECO:0000256" key="5">
    <source>
        <dbReference type="SAM" id="Phobius"/>
    </source>
</evidence>
<feature type="transmembrane region" description="Helical" evidence="5">
    <location>
        <begin position="288"/>
        <end position="308"/>
    </location>
</feature>
<evidence type="ECO:0000256" key="1">
    <source>
        <dbReference type="ARBA" id="ARBA00022692"/>
    </source>
</evidence>
<dbReference type="PANTHER" id="PTHR23527:SF1">
    <property type="entry name" value="BLL3282 PROTEIN"/>
    <property type="match status" value="1"/>
</dbReference>